<evidence type="ECO:0000313" key="1">
    <source>
        <dbReference type="EMBL" id="QCW80931.1"/>
    </source>
</evidence>
<sequence>MSIFKDPDFFDLKPLDLENKVFLPTRELYSSLSLQLNELYRQIKTVLLDWHAEVAVSAKQFYAHPVETGSQWYAQAVDYGAQMYAQVNEVYFPKVESMYEQTIAEATQLGRQAGELWQAFYDHPQATVAALVEPVTNYTNQALDVAEVYFVSVYSAILELFDLMLEQPTETLEAVYQNALAGLLDVYFQMISSLLAML</sequence>
<dbReference type="AlphaFoldDB" id="A0A4P9ULC6"/>
<keyword evidence="2" id="KW-1185">Reference proteome</keyword>
<protein>
    <submittedName>
        <fullName evidence="1">Uncharacterized protein</fullName>
    </submittedName>
</protein>
<dbReference type="KEGG" id="mbur:EQU24_00670"/>
<evidence type="ECO:0000313" key="2">
    <source>
        <dbReference type="Proteomes" id="UP000305881"/>
    </source>
</evidence>
<organism evidence="1 2">
    <name type="scientific">Methylotuvimicrobium buryatense</name>
    <name type="common">Methylomicrobium buryatense</name>
    <dbReference type="NCBI Taxonomy" id="95641"/>
    <lineage>
        <taxon>Bacteria</taxon>
        <taxon>Pseudomonadati</taxon>
        <taxon>Pseudomonadota</taxon>
        <taxon>Gammaproteobacteria</taxon>
        <taxon>Methylococcales</taxon>
        <taxon>Methylococcaceae</taxon>
        <taxon>Methylotuvimicrobium</taxon>
    </lineage>
</organism>
<proteinExistence type="predicted"/>
<dbReference type="OrthoDB" id="5565467at2"/>
<accession>A0A4P9ULC6</accession>
<dbReference type="EMBL" id="CP035467">
    <property type="protein sequence ID" value="QCW80931.1"/>
    <property type="molecule type" value="Genomic_DNA"/>
</dbReference>
<reference evidence="2" key="1">
    <citation type="journal article" date="2019" name="J. Bacteriol.">
        <title>A Mutagenic Screen Identifies a TonB-Dependent Receptor Required for the Lanthanide Metal Switch in the Type I Methanotroph 'Methylotuvimicrobium buryatense' 5GB1C.</title>
        <authorList>
            <person name="Groom J.D."/>
            <person name="Ford S.M."/>
            <person name="Pesesky M.W."/>
            <person name="Lidstrom M.E."/>
        </authorList>
    </citation>
    <scope>NUCLEOTIDE SEQUENCE [LARGE SCALE GENOMIC DNA]</scope>
    <source>
        <strain evidence="2">5GB1C</strain>
    </source>
</reference>
<dbReference type="Proteomes" id="UP000305881">
    <property type="component" value="Chromosome"/>
</dbReference>
<name>A0A4P9ULC6_METBY</name>
<gene>
    <name evidence="1" type="ORF">EQU24_00670</name>
</gene>
<dbReference type="RefSeq" id="WP_017841358.1">
    <property type="nucleotide sequence ID" value="NZ_CP035467.1"/>
</dbReference>